<evidence type="ECO:0000313" key="4">
    <source>
        <dbReference type="Proteomes" id="UP000651050"/>
    </source>
</evidence>
<evidence type="ECO:0000256" key="1">
    <source>
        <dbReference type="SAM" id="Phobius"/>
    </source>
</evidence>
<organism evidence="3 4">
    <name type="scientific">Caenimonas aquaedulcis</name>
    <dbReference type="NCBI Taxonomy" id="2793270"/>
    <lineage>
        <taxon>Bacteria</taxon>
        <taxon>Pseudomonadati</taxon>
        <taxon>Pseudomonadota</taxon>
        <taxon>Betaproteobacteria</taxon>
        <taxon>Burkholderiales</taxon>
        <taxon>Comamonadaceae</taxon>
        <taxon>Caenimonas</taxon>
    </lineage>
</organism>
<keyword evidence="1" id="KW-0472">Membrane</keyword>
<feature type="domain" description="2TM" evidence="2">
    <location>
        <begin position="15"/>
        <end position="73"/>
    </location>
</feature>
<feature type="transmembrane region" description="Helical" evidence="1">
    <location>
        <begin position="24"/>
        <end position="45"/>
    </location>
</feature>
<dbReference type="RefSeq" id="WP_196985631.1">
    <property type="nucleotide sequence ID" value="NZ_JADWYS010000001.1"/>
</dbReference>
<feature type="transmembrane region" description="Helical" evidence="1">
    <location>
        <begin position="57"/>
        <end position="81"/>
    </location>
</feature>
<dbReference type="Pfam" id="PF13239">
    <property type="entry name" value="2TM"/>
    <property type="match status" value="1"/>
</dbReference>
<keyword evidence="1" id="KW-0812">Transmembrane</keyword>
<keyword evidence="1" id="KW-1133">Transmembrane helix</keyword>
<accession>A0A931H386</accession>
<dbReference type="AlphaFoldDB" id="A0A931H386"/>
<proteinExistence type="predicted"/>
<dbReference type="Proteomes" id="UP000651050">
    <property type="component" value="Unassembled WGS sequence"/>
</dbReference>
<comment type="caution">
    <text evidence="3">The sequence shown here is derived from an EMBL/GenBank/DDBJ whole genome shotgun (WGS) entry which is preliminary data.</text>
</comment>
<gene>
    <name evidence="3" type="ORF">I5803_06865</name>
</gene>
<protein>
    <submittedName>
        <fullName evidence="3">2TM domain-containing protein</fullName>
    </submittedName>
</protein>
<name>A0A931H386_9BURK</name>
<dbReference type="EMBL" id="JADWYS010000001">
    <property type="protein sequence ID" value="MBG9387733.1"/>
    <property type="molecule type" value="Genomic_DNA"/>
</dbReference>
<sequence length="98" mass="10808">MKTLIDTQAPDLERMARRRAGAKLGFFIHAFVFAAVNLMLVMLAASSGKGWVLYPAWGWGLGLAIHGAVVFLITGGGGLHAKLLQHERNRLQLQRDPW</sequence>
<reference evidence="3" key="1">
    <citation type="submission" date="2020-11" db="EMBL/GenBank/DDBJ databases">
        <title>Bacterial whole genome sequence for Caenimonas sp. DR4.4.</title>
        <authorList>
            <person name="Le V."/>
            <person name="Ko S.-R."/>
            <person name="Ahn C.-Y."/>
            <person name="Oh H.-M."/>
        </authorList>
    </citation>
    <scope>NUCLEOTIDE SEQUENCE</scope>
    <source>
        <strain evidence="3">DR4.4</strain>
    </source>
</reference>
<dbReference type="InterPro" id="IPR025698">
    <property type="entry name" value="2TM_dom"/>
</dbReference>
<evidence type="ECO:0000313" key="3">
    <source>
        <dbReference type="EMBL" id="MBG9387733.1"/>
    </source>
</evidence>
<keyword evidence="4" id="KW-1185">Reference proteome</keyword>
<evidence type="ECO:0000259" key="2">
    <source>
        <dbReference type="Pfam" id="PF13239"/>
    </source>
</evidence>